<dbReference type="EMBL" id="LN890553">
    <property type="protein sequence ID" value="CUS23794.1"/>
    <property type="molecule type" value="Genomic_DNA"/>
</dbReference>
<feature type="transmembrane region" description="Helical" evidence="4">
    <location>
        <begin position="480"/>
        <end position="500"/>
    </location>
</feature>
<keyword evidence="6" id="KW-1185">Reference proteome</keyword>
<feature type="region of interest" description="Disordered" evidence="3">
    <location>
        <begin position="1"/>
        <end position="81"/>
    </location>
</feature>
<dbReference type="Proteomes" id="UP000236544">
    <property type="component" value="Unassembled WGS sequence"/>
</dbReference>
<dbReference type="InterPro" id="IPR050327">
    <property type="entry name" value="Proton-linked_MCT"/>
</dbReference>
<evidence type="ECO:0000256" key="1">
    <source>
        <dbReference type="ARBA" id="ARBA00004141"/>
    </source>
</evidence>
<proteinExistence type="inferred from homology"/>
<protein>
    <submittedName>
        <fullName evidence="5">LAQU0S12e00166g1_1</fullName>
    </submittedName>
</protein>
<dbReference type="GO" id="GO:0016020">
    <property type="term" value="C:membrane"/>
    <property type="evidence" value="ECO:0007669"/>
    <property type="project" value="UniProtKB-SubCell"/>
</dbReference>
<organism evidence="5 6">
    <name type="scientific">Lachancea quebecensis</name>
    <dbReference type="NCBI Taxonomy" id="1654605"/>
    <lineage>
        <taxon>Eukaryota</taxon>
        <taxon>Fungi</taxon>
        <taxon>Dikarya</taxon>
        <taxon>Ascomycota</taxon>
        <taxon>Saccharomycotina</taxon>
        <taxon>Saccharomycetes</taxon>
        <taxon>Saccharomycetales</taxon>
        <taxon>Saccharomycetaceae</taxon>
        <taxon>Lachancea</taxon>
    </lineage>
</organism>
<dbReference type="CDD" id="cd17352">
    <property type="entry name" value="MFS_MCT_SLC16"/>
    <property type="match status" value="1"/>
</dbReference>
<feature type="transmembrane region" description="Helical" evidence="4">
    <location>
        <begin position="268"/>
        <end position="288"/>
    </location>
</feature>
<sequence length="565" mass="62035">MGSSSSFANEMTAGLTAAVKPEVAEQDKVRRSSEITDKDGSSLNQIHTPEESMLRRFKRKFADDGTKEQSSTADSSQQSSCSLTTLDESLIEEVPEVSEDPPDGGYGWVCCLCVTLIMFSTWGANSGFGVFLAYYFNNGVFQGANKYSYALVAGITVACGQGFAPFAMFLTKIFGCKVPMYMGVVMLFCGFMLASFAKELWQLYLTQGVLVGVSMALLYAPATTVIPGWFLKRRSLAIGLSLIGTGAGGVTYSVSVNKLIQDSGNQSWALRMMAVSCTITCIVATVLIKPRNPPKPVYFKSWSGVVKEFKSIFSLRVARMYSVNLVAVWFVFALFGYNLMVFTLSPYAVAKGLSAHQASILTTCLNAAQTVGRPIMGYLGDKFGRINTTALLTTVLSTLVFAFWIPCHTFIQLLMFSICTGSCVGVGNVMSTVLVADVVNPTDFLAAWGLVNSMGAPFLLECEIVAQALTDSKNPNNPYLHAQVFTGVCFVCALILMLVFRESRVRTFLQEQFEILSNPQRRVSAHLEQKRNDTIFFQETPHKSAEILAANPKNFFRRMFYPIRI</sequence>
<comment type="similarity">
    <text evidence="2">Belongs to the major facilitator superfamily. Monocarboxylate porter (TC 2.A.1.13) family.</text>
</comment>
<evidence type="ECO:0000256" key="2">
    <source>
        <dbReference type="ARBA" id="ARBA00006727"/>
    </source>
</evidence>
<dbReference type="SUPFAM" id="SSF103473">
    <property type="entry name" value="MFS general substrate transporter"/>
    <property type="match status" value="1"/>
</dbReference>
<dbReference type="InterPro" id="IPR011701">
    <property type="entry name" value="MFS"/>
</dbReference>
<reference evidence="6" key="1">
    <citation type="submission" date="2015-10" db="EMBL/GenBank/DDBJ databases">
        <authorList>
            <person name="Devillers H."/>
        </authorList>
    </citation>
    <scope>NUCLEOTIDE SEQUENCE [LARGE SCALE GENOMIC DNA]</scope>
</reference>
<feature type="transmembrane region" description="Helical" evidence="4">
    <location>
        <begin position="209"/>
        <end position="230"/>
    </location>
</feature>
<dbReference type="AlphaFoldDB" id="A0A0P1KU68"/>
<feature type="transmembrane region" description="Helical" evidence="4">
    <location>
        <begin position="180"/>
        <end position="197"/>
    </location>
</feature>
<feature type="compositionally biased region" description="Basic and acidic residues" evidence="3">
    <location>
        <begin position="48"/>
        <end position="67"/>
    </location>
</feature>
<feature type="transmembrane region" description="Helical" evidence="4">
    <location>
        <begin position="147"/>
        <end position="168"/>
    </location>
</feature>
<evidence type="ECO:0000256" key="3">
    <source>
        <dbReference type="SAM" id="MobiDB-lite"/>
    </source>
</evidence>
<accession>A0A0P1KU68</accession>
<dbReference type="GO" id="GO:0022857">
    <property type="term" value="F:transmembrane transporter activity"/>
    <property type="evidence" value="ECO:0007669"/>
    <property type="project" value="InterPro"/>
</dbReference>
<dbReference type="OrthoDB" id="2213137at2759"/>
<feature type="transmembrane region" description="Helical" evidence="4">
    <location>
        <begin position="411"/>
        <end position="436"/>
    </location>
</feature>
<feature type="compositionally biased region" description="Basic and acidic residues" evidence="3">
    <location>
        <begin position="22"/>
        <end position="40"/>
    </location>
</feature>
<feature type="compositionally biased region" description="Low complexity" evidence="3">
    <location>
        <begin position="69"/>
        <end position="81"/>
    </location>
</feature>
<feature type="transmembrane region" description="Helical" evidence="4">
    <location>
        <begin position="236"/>
        <end position="256"/>
    </location>
</feature>
<keyword evidence="4" id="KW-1133">Transmembrane helix</keyword>
<evidence type="ECO:0000313" key="5">
    <source>
        <dbReference type="EMBL" id="CUS23794.1"/>
    </source>
</evidence>
<feature type="transmembrane region" description="Helical" evidence="4">
    <location>
        <begin position="443"/>
        <end position="460"/>
    </location>
</feature>
<dbReference type="Gene3D" id="1.20.1250.20">
    <property type="entry name" value="MFS general substrate transporter like domains"/>
    <property type="match status" value="2"/>
</dbReference>
<keyword evidence="4" id="KW-0812">Transmembrane</keyword>
<evidence type="ECO:0000256" key="4">
    <source>
        <dbReference type="SAM" id="Phobius"/>
    </source>
</evidence>
<feature type="transmembrane region" description="Helical" evidence="4">
    <location>
        <begin position="326"/>
        <end position="349"/>
    </location>
</feature>
<dbReference type="PANTHER" id="PTHR11360">
    <property type="entry name" value="MONOCARBOXYLATE TRANSPORTER"/>
    <property type="match status" value="1"/>
</dbReference>
<comment type="subcellular location">
    <subcellularLocation>
        <location evidence="1">Membrane</location>
        <topology evidence="1">Multi-pass membrane protein</topology>
    </subcellularLocation>
</comment>
<dbReference type="InterPro" id="IPR036259">
    <property type="entry name" value="MFS_trans_sf"/>
</dbReference>
<feature type="transmembrane region" description="Helical" evidence="4">
    <location>
        <begin position="106"/>
        <end position="135"/>
    </location>
</feature>
<dbReference type="PANTHER" id="PTHR11360:SF315">
    <property type="entry name" value="TRANSPORTER MCH2-RELATED"/>
    <property type="match status" value="1"/>
</dbReference>
<dbReference type="Pfam" id="PF07690">
    <property type="entry name" value="MFS_1"/>
    <property type="match status" value="1"/>
</dbReference>
<gene>
    <name evidence="5" type="ORF">LAQU0_S12e00166g</name>
</gene>
<evidence type="ECO:0000313" key="6">
    <source>
        <dbReference type="Proteomes" id="UP000236544"/>
    </source>
</evidence>
<feature type="transmembrane region" description="Helical" evidence="4">
    <location>
        <begin position="386"/>
        <end position="405"/>
    </location>
</feature>
<keyword evidence="4" id="KW-0472">Membrane</keyword>
<name>A0A0P1KU68_9SACH</name>